<comment type="caution">
    <text evidence="2">The sequence shown here is derived from an EMBL/GenBank/DDBJ whole genome shotgun (WGS) entry which is preliminary data.</text>
</comment>
<dbReference type="AlphaFoldDB" id="A0AAD9FTH5"/>
<evidence type="ECO:0000313" key="3">
    <source>
        <dbReference type="Proteomes" id="UP001182556"/>
    </source>
</evidence>
<feature type="compositionally biased region" description="Basic and acidic residues" evidence="1">
    <location>
        <begin position="65"/>
        <end position="80"/>
    </location>
</feature>
<dbReference type="Proteomes" id="UP001182556">
    <property type="component" value="Unassembled WGS sequence"/>
</dbReference>
<feature type="compositionally biased region" description="Polar residues" evidence="1">
    <location>
        <begin position="386"/>
        <end position="409"/>
    </location>
</feature>
<reference evidence="2" key="1">
    <citation type="submission" date="2023-02" db="EMBL/GenBank/DDBJ databases">
        <title>Identification and recombinant expression of a fungal hydrolase from Papiliotrema laurentii that hydrolyzes apple cutin and clears colloidal polyester polyurethane.</title>
        <authorList>
            <consortium name="DOE Joint Genome Institute"/>
            <person name="Roman V.A."/>
            <person name="Bojanowski C."/>
            <person name="Crable B.R."/>
            <person name="Wagner D.N."/>
            <person name="Hung C.S."/>
            <person name="Nadeau L.J."/>
            <person name="Schratz L."/>
            <person name="Haridas S."/>
            <person name="Pangilinan J."/>
            <person name="Lipzen A."/>
            <person name="Na H."/>
            <person name="Yan M."/>
            <person name="Ng V."/>
            <person name="Grigoriev I.V."/>
            <person name="Spatafora J.W."/>
            <person name="Barlow D."/>
            <person name="Biffinger J."/>
            <person name="Kelley-Loughnane N."/>
            <person name="Varaljay V.A."/>
            <person name="Crookes-Goodson W.J."/>
        </authorList>
    </citation>
    <scope>NUCLEOTIDE SEQUENCE</scope>
    <source>
        <strain evidence="2">5307AH</strain>
    </source>
</reference>
<keyword evidence="3" id="KW-1185">Reference proteome</keyword>
<gene>
    <name evidence="2" type="ORF">DB88DRAFT_470631</name>
</gene>
<name>A0AAD9FTH5_PAPLA</name>
<accession>A0AAD9FTH5</accession>
<protein>
    <submittedName>
        <fullName evidence="2">Uncharacterized protein</fullName>
    </submittedName>
</protein>
<feature type="region of interest" description="Disordered" evidence="1">
    <location>
        <begin position="1"/>
        <end position="80"/>
    </location>
</feature>
<evidence type="ECO:0000256" key="1">
    <source>
        <dbReference type="SAM" id="MobiDB-lite"/>
    </source>
</evidence>
<dbReference type="EMBL" id="JAODAN010000002">
    <property type="protein sequence ID" value="KAK1926011.1"/>
    <property type="molecule type" value="Genomic_DNA"/>
</dbReference>
<proteinExistence type="predicted"/>
<evidence type="ECO:0000313" key="2">
    <source>
        <dbReference type="EMBL" id="KAK1926011.1"/>
    </source>
</evidence>
<sequence length="409" mass="45446">MSDQSQHSPSRLVESHARSGSGGAKHVSASPSRGHWEPYHSLDPSLDPDKESHNGPATPPSDASSPRDNEPLCRSRSREFASPRPQRYNIQWLHHHGPSLPPFPTHQSSDEEMWEFTAPCGAKSWVLLKRGLLTWDAFLESPMTAYELPVLDAEGRIISEGVYRSFKISCLQSFARGDAGHKACLDPIAFAPVDAGDELRDTTGNTKARIVPSEEMGSSQDFCSISAEQRAGERASLNENVRRMRSHQYWYGNSTARSAEKIMNACRSSCKAVRTFHESFRRMRSLIQDAKLATHVLPQVEGKLKEMEDLVAQVLDTMDHTTKNPNDWEKATARGVHDLVSSLHAVAGFAQMEDTARQQTLGGWVNYAQRKEREAKHWGSLYEALSKNSENPTEAGASGQQQSETSHKG</sequence>
<feature type="region of interest" description="Disordered" evidence="1">
    <location>
        <begin position="379"/>
        <end position="409"/>
    </location>
</feature>
<organism evidence="2 3">
    <name type="scientific">Papiliotrema laurentii</name>
    <name type="common">Cryptococcus laurentii</name>
    <dbReference type="NCBI Taxonomy" id="5418"/>
    <lineage>
        <taxon>Eukaryota</taxon>
        <taxon>Fungi</taxon>
        <taxon>Dikarya</taxon>
        <taxon>Basidiomycota</taxon>
        <taxon>Agaricomycotina</taxon>
        <taxon>Tremellomycetes</taxon>
        <taxon>Tremellales</taxon>
        <taxon>Rhynchogastremaceae</taxon>
        <taxon>Papiliotrema</taxon>
    </lineage>
</organism>